<organism evidence="1 2">
    <name type="scientific">Homo sapiens</name>
    <name type="common">Human</name>
    <dbReference type="NCBI Taxonomy" id="9606"/>
    <lineage>
        <taxon>Eukaryota</taxon>
        <taxon>Metazoa</taxon>
        <taxon>Chordata</taxon>
        <taxon>Craniata</taxon>
        <taxon>Vertebrata</taxon>
        <taxon>Euteleostomi</taxon>
        <taxon>Mammalia</taxon>
        <taxon>Eutheria</taxon>
        <taxon>Euarchontoglires</taxon>
        <taxon>Primates</taxon>
        <taxon>Haplorrhini</taxon>
        <taxon>Catarrhini</taxon>
        <taxon>Hominidae</taxon>
        <taxon>Homo</taxon>
    </lineage>
</organism>
<evidence type="ECO:0000313" key="1">
    <source>
        <dbReference type="Ensembl" id="ENSP00000519255.1"/>
    </source>
</evidence>
<dbReference type="Ensembl" id="ENST00000713962.1">
    <property type="protein sequence ID" value="ENSP00000519255.1"/>
    <property type="gene ID" value="ENSG00000167985.8"/>
</dbReference>
<dbReference type="HGNC" id="HGNC:26034">
    <property type="gene designation" value="SDHAF2"/>
</dbReference>
<name>A0AAQ5BH83_HUMAN</name>
<protein>
    <submittedName>
        <fullName evidence="1">Succinate dehydrogenase complex assembly factor 2</fullName>
    </submittedName>
</protein>
<dbReference type="EMBL" id="AP003108">
    <property type="status" value="NOT_ANNOTATED_CDS"/>
    <property type="molecule type" value="Genomic_DNA"/>
</dbReference>
<reference evidence="1 2" key="1">
    <citation type="journal article" date="2001" name="Nature">
        <title>Initial sequencing and analysis of the human genome.</title>
        <authorList>
            <consortium name="International Human Genome Sequencing Consortium"/>
            <person name="Lander E.S."/>
            <person name="Linton L.M."/>
            <person name="Birren B."/>
            <person name="Nusbaum C."/>
            <person name="Zody M.C."/>
            <person name="Baldwin J."/>
            <person name="Devon K."/>
            <person name="Dewar K."/>
            <person name="Doyle M."/>
            <person name="FitzHugh W."/>
            <person name="Funke R."/>
            <person name="Gage D."/>
            <person name="Harris K."/>
            <person name="Heaford A."/>
            <person name="Howland J."/>
            <person name="Kann L."/>
            <person name="Lehoczky J."/>
            <person name="LeVine R."/>
            <person name="McEwan P."/>
            <person name="McKernan K."/>
            <person name="Meldrim J."/>
            <person name="Mesirov J.P."/>
            <person name="Miranda C."/>
            <person name="Morris W."/>
            <person name="Naylor J."/>
            <person name="Raymond C."/>
            <person name="Rosetti M."/>
            <person name="Santos R."/>
            <person name="Sheridan A."/>
            <person name="Sougnez C."/>
            <person name="Stange-Thomann N."/>
            <person name="Stojanovic N."/>
            <person name="Subramanian A."/>
            <person name="Wyman D."/>
            <person name="Rogers J."/>
            <person name="Sulston J."/>
            <person name="Ainscough R."/>
            <person name="Beck S."/>
            <person name="Bentley D."/>
            <person name="Burton J."/>
            <person name="Clee C."/>
            <person name="Carter N."/>
            <person name="Coulson A."/>
            <person name="Deadman R."/>
            <person name="Deloukas P."/>
            <person name="Dunham A."/>
            <person name="Dunham I."/>
            <person name="Durbin R."/>
            <person name="French L."/>
            <person name="Grafham D."/>
            <person name="Gregory S."/>
            <person name="Hubbard T."/>
            <person name="Humphray S."/>
            <person name="Hunt A."/>
            <person name="Jones M."/>
            <person name="Lloyd C."/>
            <person name="McMurray A."/>
            <person name="Matthews L."/>
            <person name="Mercer S."/>
            <person name="Milne S."/>
            <person name="Mullikin J.C."/>
            <person name="Mungall A."/>
            <person name="Plumb R."/>
            <person name="Ross M."/>
            <person name="Shownkeen R."/>
            <person name="Sims S."/>
            <person name="Waterston R.H."/>
            <person name="Wilson R.K."/>
            <person name="Hillier L.W."/>
            <person name="McPherson J.D."/>
            <person name="Marra M.A."/>
            <person name="Mardis E.R."/>
            <person name="Fulton L.A."/>
            <person name="Chinwalla A.T."/>
            <person name="Pepin K.H."/>
            <person name="Gish W.R."/>
            <person name="Chissoe S.L."/>
            <person name="Wendl M.C."/>
            <person name="Delehaunty K.D."/>
            <person name="Miner T.L."/>
            <person name="Delehaunty A."/>
            <person name="Kramer J.B."/>
            <person name="Cook L.L."/>
            <person name="Fulton R.S."/>
            <person name="Johnson D.L."/>
            <person name="Minx P.J."/>
            <person name="Clifton S.W."/>
            <person name="Hawkins T."/>
            <person name="Branscomb E."/>
            <person name="Predki P."/>
            <person name="Richardson P."/>
            <person name="Wenning S."/>
            <person name="Slezak T."/>
            <person name="Doggett N."/>
            <person name="Cheng J.F."/>
            <person name="Olsen A."/>
            <person name="Lucas S."/>
            <person name="Elkin C."/>
            <person name="Uberbacher E."/>
            <person name="Frazier M."/>
            <person name="Gibbs R.A."/>
            <person name="Muzny D.M."/>
            <person name="Scherer S.E."/>
            <person name="Bouck J.B."/>
            <person name="Sodergren E.J."/>
            <person name="Worley K.C."/>
            <person name="Rives C.M."/>
            <person name="Gorrell J.H."/>
            <person name="Metzker M.L."/>
            <person name="Naylor S.L."/>
            <person name="Kucherlapati R.S."/>
            <person name="Nelson D.L."/>
            <person name="Weinstock G.M."/>
            <person name="Sakaki Y."/>
            <person name="Fujiyama A."/>
            <person name="Hattori M."/>
            <person name="Yada T."/>
            <person name="Toyoda A."/>
            <person name="Itoh T."/>
            <person name="Kawagoe C."/>
            <person name="Watanabe H."/>
            <person name="Totoki Y."/>
            <person name="Taylor T."/>
            <person name="Weissenbach J."/>
            <person name="Heilig R."/>
            <person name="Saurin W."/>
            <person name="Artiguenave F."/>
            <person name="Brottier P."/>
            <person name="Bruls T."/>
            <person name="Pelletier E."/>
            <person name="Robert C."/>
            <person name="Wincker P."/>
            <person name="Smith D.R."/>
            <person name="Doucette-Stamm L."/>
            <person name="Rubenfield M."/>
            <person name="Weinstock K."/>
            <person name="Lee H.M."/>
            <person name="Dubois J."/>
            <person name="Rosenthal A."/>
            <person name="Platzer M."/>
            <person name="Nyakatura G."/>
            <person name="Taudien S."/>
            <person name="Rump A."/>
            <person name="Yang H."/>
            <person name="Yu J."/>
            <person name="Wang J."/>
            <person name="Huang G."/>
            <person name="Gu J."/>
            <person name="Hood L."/>
            <person name="Rowen L."/>
            <person name="Madan A."/>
            <person name="Qin S."/>
            <person name="Davis R.W."/>
            <person name="Federspiel N.A."/>
            <person name="Abola A.P."/>
            <person name="Proctor M.J."/>
            <person name="Myers R.M."/>
            <person name="Schmutz J."/>
            <person name="Dickson M."/>
            <person name="Grimwood J."/>
            <person name="Cox D.R."/>
            <person name="Olson M.V."/>
            <person name="Kaul R."/>
            <person name="Raymond C."/>
            <person name="Shimizu N."/>
            <person name="Kawasaki K."/>
            <person name="Minoshima S."/>
            <person name="Evans G.A."/>
            <person name="Athanasiou M."/>
            <person name="Schultz R."/>
            <person name="Roe B.A."/>
            <person name="Chen F."/>
            <person name="Pan H."/>
            <person name="Ramser J."/>
            <person name="Lehrach H."/>
            <person name="Reinhardt R."/>
            <person name="McCombie W.R."/>
            <person name="de la Bastide M."/>
            <person name="Dedhia N."/>
            <person name="Blocker H."/>
            <person name="Hornischer K."/>
            <person name="Nordsiek G."/>
            <person name="Agarwala R."/>
            <person name="Aravind L."/>
            <person name="Bailey J.A."/>
            <person name="Bateman A."/>
            <person name="Batzoglou S."/>
            <person name="Birney E."/>
            <person name="Bork P."/>
            <person name="Brown D.G."/>
            <person name="Burge C.B."/>
            <person name="Cerutti L."/>
            <person name="Chen H.C."/>
            <person name="Church D."/>
            <person name="Clamp M."/>
            <person name="Copley R.R."/>
            <person name="Doerks T."/>
            <person name="Eddy S.R."/>
            <person name="Eichler E.E."/>
            <person name="Furey T.S."/>
            <person name="Galagan J."/>
            <person name="Gilbert J.G."/>
            <person name="Harmon C."/>
            <person name="Hayashizaki Y."/>
            <person name="Haussler D."/>
            <person name="Hermjakob H."/>
            <person name="Hokamp K."/>
            <person name="Jang W."/>
            <person name="Johnson L.S."/>
            <person name="Jones T.A."/>
            <person name="Kasif S."/>
            <person name="Kaspryzk A."/>
            <person name="Kennedy S."/>
            <person name="Kent W.J."/>
            <person name="Kitts P."/>
            <person name="Koonin E.V."/>
            <person name="Korf I."/>
            <person name="Kulp D."/>
            <person name="Lancet D."/>
            <person name="Lowe T.M."/>
            <person name="McLysaght A."/>
            <person name="Mikkelsen T."/>
            <person name="Moran J.V."/>
            <person name="Mulder N."/>
            <person name="Pollara V.J."/>
            <person name="Ponting C.P."/>
            <person name="Schuler G."/>
            <person name="Schultz J."/>
            <person name="Slater G."/>
            <person name="Smit A.F."/>
            <person name="Stupka E."/>
            <person name="Szustakowski J."/>
            <person name="Thierry-Mieg D."/>
            <person name="Thierry-Mieg J."/>
            <person name="Wagner L."/>
            <person name="Wallis J."/>
            <person name="Wheeler R."/>
            <person name="Williams A."/>
            <person name="Wolf Y.I."/>
            <person name="Wolfe K.H."/>
            <person name="Yang S.P."/>
            <person name="Yeh R.F."/>
            <person name="Collins F."/>
            <person name="Guyer M.S."/>
            <person name="Peterson J."/>
            <person name="Felsenfeld A."/>
            <person name="Wetterstrand K.A."/>
            <person name="Patrinos A."/>
            <person name="Morgan M.J."/>
            <person name="de Jong P."/>
            <person name="Catanese J.J."/>
            <person name="Osoegawa K."/>
            <person name="Shizuya H."/>
            <person name="Choi S."/>
            <person name="Chen Y.J."/>
        </authorList>
    </citation>
    <scope>NUCLEOTIDE SEQUENCE [LARGE SCALE GENOMIC DNA]</scope>
</reference>
<reference evidence="1 2" key="2">
    <citation type="journal article" date="2004" name="Nature">
        <title>Finishing the euchromatic sequence of the human genome.</title>
        <authorList>
            <consortium name="International Human Genome Sequencing Consortium"/>
        </authorList>
    </citation>
    <scope>NUCLEOTIDE SEQUENCE [LARGE SCALE GENOMIC DNA]</scope>
</reference>
<reference evidence="1" key="5">
    <citation type="submission" date="2025-09" db="UniProtKB">
        <authorList>
            <consortium name="Ensembl"/>
        </authorList>
    </citation>
    <scope>IDENTIFICATION</scope>
</reference>
<reference evidence="1 2" key="3">
    <citation type="journal article" date="2006" name="Nature">
        <title>Human chromosome 11 DNA sequence and analysis including novel gene identification.</title>
        <authorList>
            <person name="Taylor T.D."/>
            <person name="Noguchi H."/>
            <person name="Totoki Y."/>
            <person name="Toyoda A."/>
            <person name="Kuroki Y."/>
            <person name="Dewar K."/>
            <person name="Lloyd C."/>
            <person name="Itoh T."/>
            <person name="Takeda T."/>
            <person name="Kim D.W."/>
            <person name="She X."/>
            <person name="Barlow K.F."/>
            <person name="Bloom T."/>
            <person name="Bruford E."/>
            <person name="Chang J.L."/>
            <person name="Cuomo C.A."/>
            <person name="Eichler E."/>
            <person name="FitzGerald M.G."/>
            <person name="Jaffe D.B."/>
            <person name="LaButti K."/>
            <person name="Nicol R."/>
            <person name="Park H.S."/>
            <person name="Seaman C."/>
            <person name="Sougnez C."/>
            <person name="Yang X."/>
            <person name="Zimmer A.R."/>
            <person name="Zody M.C."/>
            <person name="Birren B.W."/>
            <person name="Nusbaum C."/>
            <person name="Fujiyama A."/>
            <person name="Hattori M."/>
            <person name="Rogers J."/>
            <person name="Lander E.S."/>
            <person name="Sakaki Y."/>
        </authorList>
    </citation>
    <scope>NUCLEOTIDE SEQUENCE [LARGE SCALE GENOMIC DNA]</scope>
</reference>
<accession>A0AAQ5BH83</accession>
<dbReference type="AlphaFoldDB" id="A0AAQ5BH83"/>
<evidence type="ECO:0000313" key="2">
    <source>
        <dbReference type="Proteomes" id="UP000005640"/>
    </source>
</evidence>
<dbReference type="Ensembl" id="ENST00000713962.1">
    <property type="protein sequence ID" value="ENSP00000519255.1"/>
    <property type="gene ID" value="ENSG00000167985.9"/>
</dbReference>
<proteinExistence type="predicted"/>
<keyword evidence="2" id="KW-1185">Reference proteome</keyword>
<dbReference type="GeneTree" id="ENSGT00390000001149"/>
<dbReference type="OpenTargets" id="ENSG00000167985"/>
<gene>
    <name evidence="1" type="primary">SDHAF2</name>
</gene>
<sequence>MAVSTVFSTSSLGDRVRCPGWNAVVRSQLTAALTFPGSDDLPTSAS</sequence>
<dbReference type="Proteomes" id="UP000005640">
    <property type="component" value="Chromosome 11"/>
</dbReference>
<reference evidence="1" key="4">
    <citation type="submission" date="2025-08" db="UniProtKB">
        <authorList>
            <consortium name="Ensembl"/>
        </authorList>
    </citation>
    <scope>IDENTIFICATION</scope>
</reference>